<feature type="transmembrane region" description="Helical" evidence="2">
    <location>
        <begin position="265"/>
        <end position="282"/>
    </location>
</feature>
<dbReference type="Proteomes" id="UP000031637">
    <property type="component" value="Chromosome"/>
</dbReference>
<keyword evidence="2 4" id="KW-0812">Transmembrane</keyword>
<sequence length="535" mass="57601">MPDLTDRNPAPAPSLARYGVILLCAIWLLAGVVGHDPWKVDDVLHLGVAYGMAGGDWLVPRIAGDPWLVSPPLYHWVAALCGKLLGWLLPWHDAARLASVLFGAAFLAILSRMAGQLLGASAALAAPLLAIGTLGLLVPLHEAQPAIVAMTGSIIALWGLSTWRQAPLRGGAIFGAGLGVGFLGAGLDSVVISLAAGLILALHPAWRIRGSLIAWLAAASLALLLILPWPWLLQQQAPSLFEVWWNAELASLGLRGGFSRNHLELLAWASWPVLPLALWSLWLERRHLLKPQTVLPLAATLVALLAFFADVPRPTALMPALVPLTLLAAAGASRLRRGAANAFDWFGMMTFTLVAAQIWLGGIAMLTGEPARVAKNFSKPAPGFVAEASTIAIVLAIAATVCWIAVMLRTPRSPWRAAARWSVGLTTIWVLLMALWLPWIDYGKTYRSASADLRETLGAHPGCIARRGLGLAQRASLDYFNGIRTVGSSRAKDCRYLIAQATPRTEKDLPGWTLVRETSRPGDKSERLRLYRRAD</sequence>
<feature type="transmembrane region" description="Helical" evidence="2">
    <location>
        <begin position="212"/>
        <end position="232"/>
    </location>
</feature>
<organism evidence="4 5">
    <name type="scientific">Sulfuritalea hydrogenivorans sk43H</name>
    <dbReference type="NCBI Taxonomy" id="1223802"/>
    <lineage>
        <taxon>Bacteria</taxon>
        <taxon>Pseudomonadati</taxon>
        <taxon>Pseudomonadota</taxon>
        <taxon>Betaproteobacteria</taxon>
        <taxon>Nitrosomonadales</taxon>
        <taxon>Sterolibacteriaceae</taxon>
        <taxon>Sulfuritalea</taxon>
    </lineage>
</organism>
<dbReference type="EMBL" id="AP012547">
    <property type="protein sequence ID" value="BAO29087.1"/>
    <property type="molecule type" value="Genomic_DNA"/>
</dbReference>
<feature type="transmembrane region" description="Helical" evidence="2">
    <location>
        <begin position="294"/>
        <end position="311"/>
    </location>
</feature>
<feature type="transmembrane region" description="Helical" evidence="2">
    <location>
        <begin position="15"/>
        <end position="34"/>
    </location>
</feature>
<feature type="transmembrane region" description="Helical" evidence="2">
    <location>
        <begin position="342"/>
        <end position="364"/>
    </location>
</feature>
<keyword evidence="2" id="KW-1133">Transmembrane helix</keyword>
<keyword evidence="2" id="KW-0472">Membrane</keyword>
<dbReference type="InterPro" id="IPR038731">
    <property type="entry name" value="RgtA/B/C-like"/>
</dbReference>
<dbReference type="KEGG" id="shd:SUTH_01287"/>
<feature type="region of interest" description="Disordered" evidence="1">
    <location>
        <begin position="515"/>
        <end position="535"/>
    </location>
</feature>
<protein>
    <submittedName>
        <fullName evidence="4">Transmembrane protein</fullName>
    </submittedName>
</protein>
<feature type="transmembrane region" description="Helical" evidence="2">
    <location>
        <begin position="120"/>
        <end position="140"/>
    </location>
</feature>
<feature type="transmembrane region" description="Helical" evidence="2">
    <location>
        <begin position="172"/>
        <end position="200"/>
    </location>
</feature>
<dbReference type="STRING" id="1223802.SUTH_01287"/>
<name>W0SDR6_9PROT</name>
<gene>
    <name evidence="4" type="ORF">SUTH_01287</name>
</gene>
<dbReference type="RefSeq" id="WP_148312867.1">
    <property type="nucleotide sequence ID" value="NZ_AP012547.1"/>
</dbReference>
<feature type="transmembrane region" description="Helical" evidence="2">
    <location>
        <begin position="317"/>
        <end position="335"/>
    </location>
</feature>
<reference evidence="4 5" key="1">
    <citation type="journal article" date="2014" name="Syst. Appl. Microbiol.">
        <title>Complete genomes of freshwater sulfur oxidizers Sulfuricella denitrificans skB26 and Sulfuritalea hydrogenivorans sk43H: genetic insights into the sulfur oxidation pathway of betaproteobacteria.</title>
        <authorList>
            <person name="Watanabe T."/>
            <person name="Kojima H."/>
            <person name="Fukui M."/>
        </authorList>
    </citation>
    <scope>NUCLEOTIDE SEQUENCE [LARGE SCALE GENOMIC DNA]</scope>
    <source>
        <strain evidence="4">DSM22779</strain>
    </source>
</reference>
<keyword evidence="5" id="KW-1185">Reference proteome</keyword>
<evidence type="ECO:0000256" key="2">
    <source>
        <dbReference type="SAM" id="Phobius"/>
    </source>
</evidence>
<dbReference type="HOGENOM" id="CLU_034283_0_0_4"/>
<accession>W0SDR6</accession>
<feature type="compositionally biased region" description="Basic and acidic residues" evidence="1">
    <location>
        <begin position="517"/>
        <end position="535"/>
    </location>
</feature>
<dbReference type="OrthoDB" id="8556356at2"/>
<proteinExistence type="predicted"/>
<evidence type="ECO:0000313" key="4">
    <source>
        <dbReference type="EMBL" id="BAO29087.1"/>
    </source>
</evidence>
<feature type="transmembrane region" description="Helical" evidence="2">
    <location>
        <begin position="418"/>
        <end position="439"/>
    </location>
</feature>
<evidence type="ECO:0000313" key="5">
    <source>
        <dbReference type="Proteomes" id="UP000031637"/>
    </source>
</evidence>
<feature type="domain" description="Glycosyltransferase RgtA/B/C/D-like" evidence="3">
    <location>
        <begin position="70"/>
        <end position="229"/>
    </location>
</feature>
<evidence type="ECO:0000256" key="1">
    <source>
        <dbReference type="SAM" id="MobiDB-lite"/>
    </source>
</evidence>
<dbReference type="AlphaFoldDB" id="W0SDR6"/>
<dbReference type="Pfam" id="PF13231">
    <property type="entry name" value="PMT_2"/>
    <property type="match status" value="1"/>
</dbReference>
<feature type="transmembrane region" description="Helical" evidence="2">
    <location>
        <begin position="384"/>
        <end position="406"/>
    </location>
</feature>
<evidence type="ECO:0000259" key="3">
    <source>
        <dbReference type="Pfam" id="PF13231"/>
    </source>
</evidence>
<feature type="transmembrane region" description="Helical" evidence="2">
    <location>
        <begin position="97"/>
        <end position="114"/>
    </location>
</feature>